<dbReference type="Proteomes" id="UP001320460">
    <property type="component" value="Chromosome"/>
</dbReference>
<feature type="signal peptide" evidence="5">
    <location>
        <begin position="1"/>
        <end position="22"/>
    </location>
</feature>
<evidence type="ECO:0000256" key="1">
    <source>
        <dbReference type="ARBA" id="ARBA00004561"/>
    </source>
</evidence>
<comment type="subcellular location">
    <subcellularLocation>
        <location evidence="1">Fimbrium</location>
    </subcellularLocation>
</comment>
<dbReference type="PANTHER" id="PTHR33420">
    <property type="entry name" value="FIMBRIAL SUBUNIT ELFA-RELATED"/>
    <property type="match status" value="1"/>
</dbReference>
<dbReference type="RefSeq" id="WP_125125152.1">
    <property type="nucleotide sequence ID" value="NZ_AP025334.1"/>
</dbReference>
<organism evidence="7 8">
    <name type="scientific">Phytobacter diazotrophicus</name>
    <dbReference type="NCBI Taxonomy" id="395631"/>
    <lineage>
        <taxon>Bacteria</taxon>
        <taxon>Pseudomonadati</taxon>
        <taxon>Pseudomonadota</taxon>
        <taxon>Gammaproteobacteria</taxon>
        <taxon>Enterobacterales</taxon>
        <taxon>Enterobacteriaceae</taxon>
        <taxon>Phytobacter</taxon>
    </lineage>
</organism>
<protein>
    <submittedName>
        <fullName evidence="7">Fimbrial subunit CupA1</fullName>
    </submittedName>
</protein>
<evidence type="ECO:0000313" key="8">
    <source>
        <dbReference type="Proteomes" id="UP001320460"/>
    </source>
</evidence>
<sequence>MKKILLVASIAFAMSLANVANAATGGTITFTGKISDQTCQVVLNGSASATGTVTLRTVPKSYLATVGSTAGSEDFTLDLTGCTSSATAFGVTAYFPDNSANIDTATSTLKNKETGTTAATNVGLELVDFASGVAVPLGKSISDTGYKFTTVAANATSATMKYSVRYKNNGSGAATAGLVKGVAVYELAYQ</sequence>
<gene>
    <name evidence="7" type="primary">cupA1_3</name>
    <name evidence="7" type="ORF">PDTA9734_40370</name>
</gene>
<dbReference type="InterPro" id="IPR050263">
    <property type="entry name" value="Bact_Fimbrial_Adh_Pro"/>
</dbReference>
<proteinExistence type="inferred from homology"/>
<dbReference type="EMBL" id="AP025334">
    <property type="protein sequence ID" value="BDD52550.1"/>
    <property type="molecule type" value="Genomic_DNA"/>
</dbReference>
<dbReference type="InterPro" id="IPR036937">
    <property type="entry name" value="Adhesion_dom_fimbrial_sf"/>
</dbReference>
<reference evidence="7 8" key="1">
    <citation type="submission" date="2021-12" db="EMBL/GenBank/DDBJ databases">
        <title>Complete genome sequence of Phytobacter diazotrophicus TA9734.</title>
        <authorList>
            <person name="Kubota H."/>
            <person name="Nakayama Y."/>
            <person name="Ariyoshi T."/>
        </authorList>
    </citation>
    <scope>NUCLEOTIDE SEQUENCE [LARGE SCALE GENOMIC DNA]</scope>
    <source>
        <strain evidence="7 8">TA9734</strain>
    </source>
</reference>
<accession>A0ABN6LXM6</accession>
<name>A0ABN6LXM6_9ENTR</name>
<keyword evidence="4" id="KW-0281">Fimbrium</keyword>
<feature type="chain" id="PRO_5045117950" evidence="5">
    <location>
        <begin position="23"/>
        <end position="190"/>
    </location>
</feature>
<evidence type="ECO:0000256" key="4">
    <source>
        <dbReference type="ARBA" id="ARBA00023263"/>
    </source>
</evidence>
<evidence type="ECO:0000256" key="2">
    <source>
        <dbReference type="ARBA" id="ARBA00006671"/>
    </source>
</evidence>
<comment type="similarity">
    <text evidence="2">Belongs to the fimbrial protein family.</text>
</comment>
<evidence type="ECO:0000256" key="5">
    <source>
        <dbReference type="SAM" id="SignalP"/>
    </source>
</evidence>
<keyword evidence="3 5" id="KW-0732">Signal</keyword>
<dbReference type="InterPro" id="IPR000259">
    <property type="entry name" value="Adhesion_dom_fimbrial"/>
</dbReference>
<dbReference type="Gene3D" id="2.60.40.1090">
    <property type="entry name" value="Fimbrial-type adhesion domain"/>
    <property type="match status" value="1"/>
</dbReference>
<dbReference type="InterPro" id="IPR008966">
    <property type="entry name" value="Adhesion_dom_sf"/>
</dbReference>
<dbReference type="PANTHER" id="PTHR33420:SF3">
    <property type="entry name" value="FIMBRIAL SUBUNIT ELFA"/>
    <property type="match status" value="1"/>
</dbReference>
<dbReference type="Pfam" id="PF00419">
    <property type="entry name" value="Fimbrial"/>
    <property type="match status" value="1"/>
</dbReference>
<dbReference type="SUPFAM" id="SSF49401">
    <property type="entry name" value="Bacterial adhesins"/>
    <property type="match status" value="1"/>
</dbReference>
<feature type="domain" description="Fimbrial-type adhesion" evidence="6">
    <location>
        <begin position="28"/>
        <end position="190"/>
    </location>
</feature>
<evidence type="ECO:0000259" key="6">
    <source>
        <dbReference type="Pfam" id="PF00419"/>
    </source>
</evidence>
<evidence type="ECO:0000313" key="7">
    <source>
        <dbReference type="EMBL" id="BDD52550.1"/>
    </source>
</evidence>
<evidence type="ECO:0000256" key="3">
    <source>
        <dbReference type="ARBA" id="ARBA00022729"/>
    </source>
</evidence>
<keyword evidence="8" id="KW-1185">Reference proteome</keyword>